<dbReference type="Pfam" id="PF05773">
    <property type="entry name" value="RWD"/>
    <property type="match status" value="1"/>
</dbReference>
<dbReference type="FunFam" id="3.30.40.10:FF:000416">
    <property type="entry name" value="RBR-type E3 ubiquitin transferase"/>
    <property type="match status" value="1"/>
</dbReference>
<dbReference type="InterPro" id="IPR047548">
    <property type="entry name" value="Rcat_RBR_RNF14"/>
</dbReference>
<dbReference type="PANTHER" id="PTHR11685">
    <property type="entry name" value="RBR FAMILY RING FINGER AND IBR DOMAIN-CONTAINING"/>
    <property type="match status" value="1"/>
</dbReference>
<comment type="catalytic activity">
    <reaction evidence="1">
        <text>[E2 ubiquitin-conjugating enzyme]-S-ubiquitinyl-L-cysteine + [acceptor protein]-L-lysine = [E2 ubiquitin-conjugating enzyme]-L-cysteine + [acceptor protein]-N(6)-ubiquitinyl-L-lysine.</text>
        <dbReference type="EC" id="2.3.2.31"/>
    </reaction>
</comment>
<dbReference type="InterPro" id="IPR006575">
    <property type="entry name" value="RWD_dom"/>
</dbReference>
<dbReference type="GO" id="GO:0008270">
    <property type="term" value="F:zinc ion binding"/>
    <property type="evidence" value="ECO:0007669"/>
    <property type="project" value="UniProtKB-KW"/>
</dbReference>
<keyword evidence="4" id="KW-0808">Transferase</keyword>
<accession>A0A9P4YCK1</accession>
<dbReference type="EC" id="2.3.2.31" evidence="3"/>
<protein>
    <recommendedName>
        <fullName evidence="3">RBR-type E3 ubiquitin transferase</fullName>
        <ecNumber evidence="3">2.3.2.31</ecNumber>
    </recommendedName>
</protein>
<gene>
    <name evidence="13" type="ORF">M406DRAFT_227612</name>
</gene>
<dbReference type="Pfam" id="PF01485">
    <property type="entry name" value="IBR"/>
    <property type="match status" value="1"/>
</dbReference>
<feature type="non-terminal residue" evidence="13">
    <location>
        <position position="476"/>
    </location>
</feature>
<organism evidence="13 14">
    <name type="scientific">Cryphonectria parasitica (strain ATCC 38755 / EP155)</name>
    <dbReference type="NCBI Taxonomy" id="660469"/>
    <lineage>
        <taxon>Eukaryota</taxon>
        <taxon>Fungi</taxon>
        <taxon>Dikarya</taxon>
        <taxon>Ascomycota</taxon>
        <taxon>Pezizomycotina</taxon>
        <taxon>Sordariomycetes</taxon>
        <taxon>Sordariomycetidae</taxon>
        <taxon>Diaporthales</taxon>
        <taxon>Cryphonectriaceae</taxon>
        <taxon>Cryphonectria-Endothia species complex</taxon>
        <taxon>Cryphonectria</taxon>
    </lineage>
</organism>
<dbReference type="SMART" id="SM00647">
    <property type="entry name" value="IBR"/>
    <property type="match status" value="2"/>
</dbReference>
<keyword evidence="5" id="KW-0479">Metal-binding</keyword>
<dbReference type="SUPFAM" id="SSF54495">
    <property type="entry name" value="UBC-like"/>
    <property type="match status" value="1"/>
</dbReference>
<dbReference type="RefSeq" id="XP_040781824.1">
    <property type="nucleotide sequence ID" value="XM_040915777.1"/>
</dbReference>
<feature type="non-terminal residue" evidence="13">
    <location>
        <position position="1"/>
    </location>
</feature>
<evidence type="ECO:0000256" key="8">
    <source>
        <dbReference type="ARBA" id="ARBA00022786"/>
    </source>
</evidence>
<dbReference type="EMBL" id="MU032344">
    <property type="protein sequence ID" value="KAF3770863.1"/>
    <property type="molecule type" value="Genomic_DNA"/>
</dbReference>
<evidence type="ECO:0000259" key="12">
    <source>
        <dbReference type="PROSITE" id="PS51873"/>
    </source>
</evidence>
<dbReference type="Proteomes" id="UP000803844">
    <property type="component" value="Unassembled WGS sequence"/>
</dbReference>
<dbReference type="InterPro" id="IPR016135">
    <property type="entry name" value="UBQ-conjugating_enzyme/RWD"/>
</dbReference>
<evidence type="ECO:0000313" key="13">
    <source>
        <dbReference type="EMBL" id="KAF3770863.1"/>
    </source>
</evidence>
<dbReference type="InterPro" id="IPR013083">
    <property type="entry name" value="Znf_RING/FYVE/PHD"/>
</dbReference>
<feature type="compositionally biased region" description="Acidic residues" evidence="10">
    <location>
        <begin position="321"/>
        <end position="335"/>
    </location>
</feature>
<dbReference type="Pfam" id="PF22191">
    <property type="entry name" value="IBR_1"/>
    <property type="match status" value="1"/>
</dbReference>
<feature type="domain" description="RWD" evidence="11">
    <location>
        <begin position="10"/>
        <end position="153"/>
    </location>
</feature>
<evidence type="ECO:0000256" key="1">
    <source>
        <dbReference type="ARBA" id="ARBA00001798"/>
    </source>
</evidence>
<keyword evidence="7" id="KW-0863">Zinc-finger</keyword>
<dbReference type="Gene3D" id="3.10.110.10">
    <property type="entry name" value="Ubiquitin Conjugating Enzyme"/>
    <property type="match status" value="1"/>
</dbReference>
<evidence type="ECO:0000256" key="3">
    <source>
        <dbReference type="ARBA" id="ARBA00012251"/>
    </source>
</evidence>
<dbReference type="Gene3D" id="1.20.120.1750">
    <property type="match status" value="1"/>
</dbReference>
<dbReference type="PROSITE" id="PS50908">
    <property type="entry name" value="RWD"/>
    <property type="match status" value="1"/>
</dbReference>
<dbReference type="OrthoDB" id="1431934at2759"/>
<reference evidence="13" key="1">
    <citation type="journal article" date="2020" name="Phytopathology">
        <title>Genome sequence of the chestnut blight fungus Cryphonectria parasitica EP155: A fundamental resource for an archetypical invasive plant pathogen.</title>
        <authorList>
            <person name="Crouch J.A."/>
            <person name="Dawe A."/>
            <person name="Aerts A."/>
            <person name="Barry K."/>
            <person name="Churchill A.C.L."/>
            <person name="Grimwood J."/>
            <person name="Hillman B."/>
            <person name="Milgroom M.G."/>
            <person name="Pangilinan J."/>
            <person name="Smith M."/>
            <person name="Salamov A."/>
            <person name="Schmutz J."/>
            <person name="Yadav J."/>
            <person name="Grigoriev I.V."/>
            <person name="Nuss D."/>
        </authorList>
    </citation>
    <scope>NUCLEOTIDE SEQUENCE</scope>
    <source>
        <strain evidence="13">EP155</strain>
    </source>
</reference>
<dbReference type="SUPFAM" id="SSF57850">
    <property type="entry name" value="RING/U-box"/>
    <property type="match status" value="2"/>
</dbReference>
<evidence type="ECO:0000313" key="14">
    <source>
        <dbReference type="Proteomes" id="UP000803844"/>
    </source>
</evidence>
<feature type="region of interest" description="Disordered" evidence="10">
    <location>
        <begin position="242"/>
        <end position="261"/>
    </location>
</feature>
<comment type="pathway">
    <text evidence="2">Protein modification; protein ubiquitination.</text>
</comment>
<dbReference type="AlphaFoldDB" id="A0A9P4YCK1"/>
<dbReference type="SMART" id="SM00591">
    <property type="entry name" value="RWD"/>
    <property type="match status" value="1"/>
</dbReference>
<feature type="domain" description="RING-type" evidence="12">
    <location>
        <begin position="188"/>
        <end position="460"/>
    </location>
</feature>
<proteinExistence type="predicted"/>
<keyword evidence="9" id="KW-0862">Zinc</keyword>
<name>A0A9P4YCK1_CRYP1</name>
<evidence type="ECO:0000256" key="5">
    <source>
        <dbReference type="ARBA" id="ARBA00022723"/>
    </source>
</evidence>
<comment type="caution">
    <text evidence="13">The sequence shown here is derived from an EMBL/GenBank/DDBJ whole genome shotgun (WGS) entry which is preliminary data.</text>
</comment>
<evidence type="ECO:0000256" key="2">
    <source>
        <dbReference type="ARBA" id="ARBA00004906"/>
    </source>
</evidence>
<dbReference type="PROSITE" id="PS00518">
    <property type="entry name" value="ZF_RING_1"/>
    <property type="match status" value="1"/>
</dbReference>
<keyword evidence="14" id="KW-1185">Reference proteome</keyword>
<evidence type="ECO:0000256" key="6">
    <source>
        <dbReference type="ARBA" id="ARBA00022737"/>
    </source>
</evidence>
<dbReference type="CDD" id="cd20354">
    <property type="entry name" value="Rcat_RBR_RNF14"/>
    <property type="match status" value="1"/>
</dbReference>
<dbReference type="InterPro" id="IPR017907">
    <property type="entry name" value="Znf_RING_CS"/>
</dbReference>
<evidence type="ECO:0000256" key="7">
    <source>
        <dbReference type="ARBA" id="ARBA00022771"/>
    </source>
</evidence>
<evidence type="ECO:0000259" key="11">
    <source>
        <dbReference type="PROSITE" id="PS50908"/>
    </source>
</evidence>
<dbReference type="Gene3D" id="3.30.40.10">
    <property type="entry name" value="Zinc/RING finger domain, C3HC4 (zinc finger)"/>
    <property type="match status" value="1"/>
</dbReference>
<dbReference type="InterPro" id="IPR031127">
    <property type="entry name" value="E3_UB_ligase_RBR"/>
</dbReference>
<dbReference type="InterPro" id="IPR002867">
    <property type="entry name" value="IBR_dom"/>
</dbReference>
<evidence type="ECO:0000256" key="9">
    <source>
        <dbReference type="ARBA" id="ARBA00022833"/>
    </source>
</evidence>
<evidence type="ECO:0000256" key="10">
    <source>
        <dbReference type="SAM" id="MobiDB-lite"/>
    </source>
</evidence>
<sequence>AMDNEDQRVVELSALSAIFPEIQRLTEDDPYIFTLDIPVNATKTVTVYFPAAGTGQLPNPVVPQATLERADDPPQIDSHELSYLPAVHLQISLPPAYPTEQPPSVHVSTTPSWLPPETAKKLENDCARLWEELGRDLVVFTYVDHVQQLAEDVFGLVDDSGTLEISPEHKIAILDFDIGAKRAAFEKQTFDCGVCAKCHRMLDCGHVFCVECLQDFYNNAITEGDIATVRCLQPNCAKERETVRTTGSKRPKKSKTSISPSELLQIPLEPEMVKRYVALKYKTELESDKNTIYCPRSWCQGAARSKKRKKPQGFELHETDNDSDEEAKEATEDPTETSKQGLEPYQPEDRLAVCEDCHFAFCSRCRQSWHGEFVVCAPPRDSQELSQEEKASLEFIDLHTTPCPTCGCPAQKTHGCNHMTCFKCQTHFCYLCSAWLNPSNPYQHYNRLPNGGVTSCYMRLWELEEGDEDGGNDFAG</sequence>
<dbReference type="CDD" id="cd23820">
    <property type="entry name" value="RWD_RNF14"/>
    <property type="match status" value="1"/>
</dbReference>
<evidence type="ECO:0000256" key="4">
    <source>
        <dbReference type="ARBA" id="ARBA00022679"/>
    </source>
</evidence>
<feature type="region of interest" description="Disordered" evidence="10">
    <location>
        <begin position="309"/>
        <end position="342"/>
    </location>
</feature>
<dbReference type="GO" id="GO:0061630">
    <property type="term" value="F:ubiquitin protein ligase activity"/>
    <property type="evidence" value="ECO:0007669"/>
    <property type="project" value="UniProtKB-EC"/>
</dbReference>
<dbReference type="InterPro" id="IPR044066">
    <property type="entry name" value="TRIAD_supradom"/>
</dbReference>
<dbReference type="GeneID" id="63832906"/>
<keyword evidence="6" id="KW-0677">Repeat</keyword>
<keyword evidence="8" id="KW-0833">Ubl conjugation pathway</keyword>
<dbReference type="GO" id="GO:0016567">
    <property type="term" value="P:protein ubiquitination"/>
    <property type="evidence" value="ECO:0007669"/>
    <property type="project" value="InterPro"/>
</dbReference>
<dbReference type="PROSITE" id="PS51873">
    <property type="entry name" value="TRIAD"/>
    <property type="match status" value="1"/>
</dbReference>